<evidence type="ECO:0000313" key="1">
    <source>
        <dbReference type="EMBL" id="GMG33380.1"/>
    </source>
</evidence>
<gene>
    <name evidence="1" type="ORF">Amon01_000426900</name>
</gene>
<evidence type="ECO:0000313" key="2">
    <source>
        <dbReference type="Proteomes" id="UP001165063"/>
    </source>
</evidence>
<dbReference type="Proteomes" id="UP001165063">
    <property type="component" value="Unassembled WGS sequence"/>
</dbReference>
<name>A0A9W7DH24_AMBMO</name>
<sequence length="79" mass="8685">MYVIPELNKLEHQSPSTAQQDLLSNNAVITCSFPLIEVPDDIYAMSRILNISLDSAGTGIRITKAFSDLFINGKCLQLS</sequence>
<accession>A0A9W7DH24</accession>
<proteinExistence type="predicted"/>
<dbReference type="AlphaFoldDB" id="A0A9W7DH24"/>
<protein>
    <submittedName>
        <fullName evidence="1">Unnamed protein product</fullName>
    </submittedName>
</protein>
<dbReference type="EMBL" id="BSXU01002011">
    <property type="protein sequence ID" value="GMG33380.1"/>
    <property type="molecule type" value="Genomic_DNA"/>
</dbReference>
<keyword evidence="2" id="KW-1185">Reference proteome</keyword>
<reference evidence="1" key="1">
    <citation type="submission" date="2023-04" db="EMBL/GenBank/DDBJ databases">
        <title>Ambrosiozyma monospora NBRC 1965.</title>
        <authorList>
            <person name="Ichikawa N."/>
            <person name="Sato H."/>
            <person name="Tonouchi N."/>
        </authorList>
    </citation>
    <scope>NUCLEOTIDE SEQUENCE</scope>
    <source>
        <strain evidence="1">NBRC 1965</strain>
    </source>
</reference>
<comment type="caution">
    <text evidence="1">The sequence shown here is derived from an EMBL/GenBank/DDBJ whole genome shotgun (WGS) entry which is preliminary data.</text>
</comment>
<organism evidence="1 2">
    <name type="scientific">Ambrosiozyma monospora</name>
    <name type="common">Yeast</name>
    <name type="synonym">Endomycopsis monosporus</name>
    <dbReference type="NCBI Taxonomy" id="43982"/>
    <lineage>
        <taxon>Eukaryota</taxon>
        <taxon>Fungi</taxon>
        <taxon>Dikarya</taxon>
        <taxon>Ascomycota</taxon>
        <taxon>Saccharomycotina</taxon>
        <taxon>Pichiomycetes</taxon>
        <taxon>Pichiales</taxon>
        <taxon>Pichiaceae</taxon>
        <taxon>Ambrosiozyma</taxon>
    </lineage>
</organism>